<evidence type="ECO:0000313" key="3">
    <source>
        <dbReference type="Proteomes" id="UP000614047"/>
    </source>
</evidence>
<dbReference type="AlphaFoldDB" id="A0A931DDY1"/>
<protein>
    <submittedName>
        <fullName evidence="2">Uncharacterized protein</fullName>
    </submittedName>
</protein>
<dbReference type="EMBL" id="JADOUA010000001">
    <property type="protein sequence ID" value="MBG6087397.1"/>
    <property type="molecule type" value="Genomic_DNA"/>
</dbReference>
<evidence type="ECO:0000256" key="1">
    <source>
        <dbReference type="SAM" id="MobiDB-lite"/>
    </source>
</evidence>
<name>A0A931DDY1_9ACTN</name>
<proteinExistence type="predicted"/>
<organism evidence="2 3">
    <name type="scientific">Actinomadura viridis</name>
    <dbReference type="NCBI Taxonomy" id="58110"/>
    <lineage>
        <taxon>Bacteria</taxon>
        <taxon>Bacillati</taxon>
        <taxon>Actinomycetota</taxon>
        <taxon>Actinomycetes</taxon>
        <taxon>Streptosporangiales</taxon>
        <taxon>Thermomonosporaceae</taxon>
        <taxon>Actinomadura</taxon>
    </lineage>
</organism>
<comment type="caution">
    <text evidence="2">The sequence shown here is derived from an EMBL/GenBank/DDBJ whole genome shotgun (WGS) entry which is preliminary data.</text>
</comment>
<keyword evidence="3" id="KW-1185">Reference proteome</keyword>
<dbReference type="RefSeq" id="WP_197016847.1">
    <property type="nucleotide sequence ID" value="NZ_BAABES010000006.1"/>
</dbReference>
<dbReference type="Proteomes" id="UP000614047">
    <property type="component" value="Unassembled WGS sequence"/>
</dbReference>
<feature type="region of interest" description="Disordered" evidence="1">
    <location>
        <begin position="1"/>
        <end position="38"/>
    </location>
</feature>
<reference evidence="2" key="1">
    <citation type="submission" date="2020-11" db="EMBL/GenBank/DDBJ databases">
        <title>Sequencing the genomes of 1000 actinobacteria strains.</title>
        <authorList>
            <person name="Klenk H.-P."/>
        </authorList>
    </citation>
    <scope>NUCLEOTIDE SEQUENCE</scope>
    <source>
        <strain evidence="2">DSM 43175</strain>
    </source>
</reference>
<sequence>MRLLERFRRGGRGAAGRGQGGRGRGRTGRTPSFGEMRARMRTERAEARLLETEAKIHQEAARYRLGRRRAG</sequence>
<gene>
    <name evidence="2" type="ORF">IW256_001510</name>
</gene>
<feature type="compositionally biased region" description="Gly residues" evidence="1">
    <location>
        <begin position="12"/>
        <end position="22"/>
    </location>
</feature>
<evidence type="ECO:0000313" key="2">
    <source>
        <dbReference type="EMBL" id="MBG6087397.1"/>
    </source>
</evidence>
<accession>A0A931DDY1</accession>